<evidence type="ECO:0000256" key="2">
    <source>
        <dbReference type="PROSITE-ProRule" id="PRU00176"/>
    </source>
</evidence>
<dbReference type="EMBL" id="BPWL01000010">
    <property type="protein sequence ID" value="GJJ14947.1"/>
    <property type="molecule type" value="Genomic_DNA"/>
</dbReference>
<evidence type="ECO:0000313" key="5">
    <source>
        <dbReference type="EMBL" id="GJJ14947.1"/>
    </source>
</evidence>
<dbReference type="PROSITE" id="PS50102">
    <property type="entry name" value="RRM"/>
    <property type="match status" value="1"/>
</dbReference>
<proteinExistence type="predicted"/>
<dbReference type="InterPro" id="IPR012677">
    <property type="entry name" value="Nucleotide-bd_a/b_plait_sf"/>
</dbReference>
<gene>
    <name evidence="5" type="ORF">Clacol_009217</name>
</gene>
<dbReference type="PANTHER" id="PTHR19965">
    <property type="entry name" value="RNA AND EXPORT FACTOR BINDING PROTEIN"/>
    <property type="match status" value="1"/>
</dbReference>
<dbReference type="SUPFAM" id="SSF54928">
    <property type="entry name" value="RNA-binding domain, RBD"/>
    <property type="match status" value="1"/>
</dbReference>
<accession>A0AAV5AME0</accession>
<feature type="domain" description="RRM" evidence="4">
    <location>
        <begin position="42"/>
        <end position="120"/>
    </location>
</feature>
<dbReference type="PANTHER" id="PTHR19965:SF82">
    <property type="entry name" value="THO COMPLEX SUBUNIT 4"/>
    <property type="match status" value="1"/>
</dbReference>
<reference evidence="5" key="1">
    <citation type="submission" date="2021-10" db="EMBL/GenBank/DDBJ databases">
        <title>De novo Genome Assembly of Clathrus columnatus (Basidiomycota, Fungi) Using Illumina and Nanopore Sequence Data.</title>
        <authorList>
            <person name="Ogiso-Tanaka E."/>
            <person name="Itagaki H."/>
            <person name="Hosoya T."/>
            <person name="Hosaka K."/>
        </authorList>
    </citation>
    <scope>NUCLEOTIDE SEQUENCE</scope>
    <source>
        <strain evidence="5">MO-923</strain>
    </source>
</reference>
<dbReference type="InterPro" id="IPR035979">
    <property type="entry name" value="RBD_domain_sf"/>
</dbReference>
<dbReference type="Gene3D" id="3.30.70.330">
    <property type="match status" value="1"/>
</dbReference>
<evidence type="ECO:0000313" key="6">
    <source>
        <dbReference type="Proteomes" id="UP001050691"/>
    </source>
</evidence>
<dbReference type="InterPro" id="IPR000504">
    <property type="entry name" value="RRM_dom"/>
</dbReference>
<dbReference type="Pfam" id="PF13865">
    <property type="entry name" value="FoP_duplication"/>
    <property type="match status" value="1"/>
</dbReference>
<feature type="region of interest" description="Disordered" evidence="3">
    <location>
        <begin position="1"/>
        <end position="32"/>
    </location>
</feature>
<dbReference type="InterPro" id="IPR025715">
    <property type="entry name" value="FoP_C"/>
</dbReference>
<dbReference type="GO" id="GO:0005634">
    <property type="term" value="C:nucleus"/>
    <property type="evidence" value="ECO:0007669"/>
    <property type="project" value="TreeGrafter"/>
</dbReference>
<evidence type="ECO:0000259" key="4">
    <source>
        <dbReference type="PROSITE" id="PS50102"/>
    </source>
</evidence>
<feature type="compositionally biased region" description="Polar residues" evidence="3">
    <location>
        <begin position="1"/>
        <end position="10"/>
    </location>
</feature>
<dbReference type="AlphaFoldDB" id="A0AAV5AME0"/>
<dbReference type="Pfam" id="PF00076">
    <property type="entry name" value="RRM_1"/>
    <property type="match status" value="1"/>
</dbReference>
<dbReference type="SMART" id="SM00360">
    <property type="entry name" value="RRM"/>
    <property type="match status" value="1"/>
</dbReference>
<feature type="compositionally biased region" description="Basic and acidic residues" evidence="3">
    <location>
        <begin position="14"/>
        <end position="32"/>
    </location>
</feature>
<sequence>MPPFRSSTINRSRKLYERSARSNGNSDDKWVHDLAPEPAATTRLVVSNLHWEVTEDELTSIFGAIGTLANKPVIRYDRSGRSTGVATVDYMNQTDATRAKNQLDGKIAKTQAISITFGPQRTPASVRKSLLNRVEKPPLLARLSEGKDAEAKIIRNRRLARGTVGKRGARSGVVGPKKDVTAADLDKELDAFMSVDVAKGDVDMS</sequence>
<keyword evidence="1 2" id="KW-0694">RNA-binding</keyword>
<comment type="caution">
    <text evidence="5">The sequence shown here is derived from an EMBL/GenBank/DDBJ whole genome shotgun (WGS) entry which is preliminary data.</text>
</comment>
<evidence type="ECO:0000256" key="1">
    <source>
        <dbReference type="ARBA" id="ARBA00022884"/>
    </source>
</evidence>
<evidence type="ECO:0000256" key="3">
    <source>
        <dbReference type="SAM" id="MobiDB-lite"/>
    </source>
</evidence>
<protein>
    <recommendedName>
        <fullName evidence="4">RRM domain-containing protein</fullName>
    </recommendedName>
</protein>
<dbReference type="GO" id="GO:0003729">
    <property type="term" value="F:mRNA binding"/>
    <property type="evidence" value="ECO:0007669"/>
    <property type="project" value="TreeGrafter"/>
</dbReference>
<name>A0AAV5AME0_9AGAM</name>
<organism evidence="5 6">
    <name type="scientific">Clathrus columnatus</name>
    <dbReference type="NCBI Taxonomy" id="1419009"/>
    <lineage>
        <taxon>Eukaryota</taxon>
        <taxon>Fungi</taxon>
        <taxon>Dikarya</taxon>
        <taxon>Basidiomycota</taxon>
        <taxon>Agaricomycotina</taxon>
        <taxon>Agaricomycetes</taxon>
        <taxon>Phallomycetidae</taxon>
        <taxon>Phallales</taxon>
        <taxon>Clathraceae</taxon>
        <taxon>Clathrus</taxon>
    </lineage>
</organism>
<dbReference type="Proteomes" id="UP001050691">
    <property type="component" value="Unassembled WGS sequence"/>
</dbReference>
<dbReference type="InterPro" id="IPR051229">
    <property type="entry name" value="ALYREF_mRNA_export"/>
</dbReference>
<keyword evidence="6" id="KW-1185">Reference proteome</keyword>